<dbReference type="RefSeq" id="WP_175053833.1">
    <property type="nucleotide sequence ID" value="NZ_CADIKC010000011.1"/>
</dbReference>
<organism evidence="1 2">
    <name type="scientific">Paraburkholderia sediminicola</name>
    <dbReference type="NCBI Taxonomy" id="458836"/>
    <lineage>
        <taxon>Bacteria</taxon>
        <taxon>Pseudomonadati</taxon>
        <taxon>Pseudomonadota</taxon>
        <taxon>Betaproteobacteria</taxon>
        <taxon>Burkholderiales</taxon>
        <taxon>Burkholderiaceae</taxon>
        <taxon>Paraburkholderia</taxon>
    </lineage>
</organism>
<keyword evidence="2" id="KW-1185">Reference proteome</keyword>
<dbReference type="Pfam" id="PF10720">
    <property type="entry name" value="DUF2515"/>
    <property type="match status" value="1"/>
</dbReference>
<dbReference type="InterPro" id="IPR019658">
    <property type="entry name" value="DUF2515"/>
</dbReference>
<dbReference type="EMBL" id="CADIKC010000011">
    <property type="protein sequence ID" value="CAB3736269.1"/>
    <property type="molecule type" value="Genomic_DNA"/>
</dbReference>
<accession>A0A6J5CH66</accession>
<gene>
    <name evidence="1" type="ORF">LMG24238_06213</name>
</gene>
<sequence>MAGDSLINSDEGTVYLKGRMLGEGVLNQTPDSCKDCTVSCEDQWSSTQMENIALESKDQMFLQDPIRRAKRTAGNYAQLFLGDESTDKAGRFYWPGLAAFAAKEVVAGMELALQFLSWDKPQAAIAQARASAVVTFYYLAKGNLWVFLEVTTWHLFYKKYGKELFEHCKARRNVDTYDEKVKPIVKALPWATGQNDGLIHALRKKANPMIVIGDDLIKDGSALAEMKNCQITGHLSTGFAQLELYEASSSSDERKSYAYRAAWAFLNHEQTLHLQAMVYDHPEFRSAIDMNDFGRLPVLRAFSGAKDPTVFFNASAEITPEISHQQLKPYGLSEDDIKVKMDEGKLYLTQDRMLYVQKILDKYHFLMTRDRYREYMIGQISTIAGWKDA</sequence>
<proteinExistence type="predicted"/>
<dbReference type="GeneID" id="97044792"/>
<dbReference type="Proteomes" id="UP000494255">
    <property type="component" value="Unassembled WGS sequence"/>
</dbReference>
<evidence type="ECO:0000313" key="2">
    <source>
        <dbReference type="Proteomes" id="UP000494255"/>
    </source>
</evidence>
<name>A0A6J5CH66_9BURK</name>
<reference evidence="1 2" key="1">
    <citation type="submission" date="2020-04" db="EMBL/GenBank/DDBJ databases">
        <authorList>
            <person name="De Canck E."/>
        </authorList>
    </citation>
    <scope>NUCLEOTIDE SEQUENCE [LARGE SCALE GENOMIC DNA]</scope>
    <source>
        <strain evidence="1 2">LMG 24238</strain>
    </source>
</reference>
<dbReference type="AlphaFoldDB" id="A0A6J5CH66"/>
<protein>
    <submittedName>
        <fullName evidence="1">Uncharacterized protein</fullName>
    </submittedName>
</protein>
<evidence type="ECO:0000313" key="1">
    <source>
        <dbReference type="EMBL" id="CAB3736269.1"/>
    </source>
</evidence>